<dbReference type="AlphaFoldDB" id="D8TKB3"/>
<name>D8TKB3_VOLCA</name>
<dbReference type="EMBL" id="GL378325">
    <property type="protein sequence ID" value="EFJ52219.1"/>
    <property type="molecule type" value="Genomic_DNA"/>
</dbReference>
<dbReference type="GeneID" id="9624679"/>
<dbReference type="Proteomes" id="UP000001058">
    <property type="component" value="Unassembled WGS sequence"/>
</dbReference>
<feature type="signal peptide" evidence="1">
    <location>
        <begin position="1"/>
        <end position="16"/>
    </location>
</feature>
<evidence type="ECO:0000313" key="3">
    <source>
        <dbReference type="Proteomes" id="UP000001058"/>
    </source>
</evidence>
<dbReference type="RefSeq" id="XP_002946993.1">
    <property type="nucleotide sequence ID" value="XM_002946947.1"/>
</dbReference>
<keyword evidence="1" id="KW-0732">Signal</keyword>
<proteinExistence type="predicted"/>
<dbReference type="KEGG" id="vcn:VOLCADRAFT_103226"/>
<dbReference type="InParanoid" id="D8TKB3"/>
<organism evidence="3">
    <name type="scientific">Volvox carteri f. nagariensis</name>
    <dbReference type="NCBI Taxonomy" id="3068"/>
    <lineage>
        <taxon>Eukaryota</taxon>
        <taxon>Viridiplantae</taxon>
        <taxon>Chlorophyta</taxon>
        <taxon>core chlorophytes</taxon>
        <taxon>Chlorophyceae</taxon>
        <taxon>CS clade</taxon>
        <taxon>Chlamydomonadales</taxon>
        <taxon>Volvocaceae</taxon>
        <taxon>Volvox</taxon>
    </lineage>
</organism>
<evidence type="ECO:0008006" key="4">
    <source>
        <dbReference type="Google" id="ProtNLM"/>
    </source>
</evidence>
<accession>D8TKB3</accession>
<sequence length="216" mass="24637">MAIVIVISTPTITIVAFAPQVLRCCCCCVFRLQPTNPVWTCIWTDLGVTRCRRFVDTVSPNCYSRCPSFLWVSVRRQCVTAFSSFRHYRDGWRRSGGGFTGWRDHEFSLVCVPMPMHVVVAFHTPACAITARTSTGGNSHFARRPGQARWRGLVYLLRVCRTDVRQHYFCGVLRSVRGATGCRLTTDYLIAYLINSPLALRRHHGPKRRRTQGYDC</sequence>
<reference evidence="2 3" key="1">
    <citation type="journal article" date="2010" name="Science">
        <title>Genomic analysis of organismal complexity in the multicellular green alga Volvox carteri.</title>
        <authorList>
            <person name="Prochnik S.E."/>
            <person name="Umen J."/>
            <person name="Nedelcu A.M."/>
            <person name="Hallmann A."/>
            <person name="Miller S.M."/>
            <person name="Nishii I."/>
            <person name="Ferris P."/>
            <person name="Kuo A."/>
            <person name="Mitros T."/>
            <person name="Fritz-Laylin L.K."/>
            <person name="Hellsten U."/>
            <person name="Chapman J."/>
            <person name="Simakov O."/>
            <person name="Rensing S.A."/>
            <person name="Terry A."/>
            <person name="Pangilinan J."/>
            <person name="Kapitonov V."/>
            <person name="Jurka J."/>
            <person name="Salamov A."/>
            <person name="Shapiro H."/>
            <person name="Schmutz J."/>
            <person name="Grimwood J."/>
            <person name="Lindquist E."/>
            <person name="Lucas S."/>
            <person name="Grigoriev I.V."/>
            <person name="Schmitt R."/>
            <person name="Kirk D."/>
            <person name="Rokhsar D.S."/>
        </authorList>
    </citation>
    <scope>NUCLEOTIDE SEQUENCE [LARGE SCALE GENOMIC DNA]</scope>
    <source>
        <strain evidence="3">f. Nagariensis / Eve</strain>
    </source>
</reference>
<evidence type="ECO:0000313" key="2">
    <source>
        <dbReference type="EMBL" id="EFJ52219.1"/>
    </source>
</evidence>
<keyword evidence="3" id="KW-1185">Reference proteome</keyword>
<protein>
    <recommendedName>
        <fullName evidence="4">Secreted protein</fullName>
    </recommendedName>
</protein>
<gene>
    <name evidence="2" type="ORF">VOLCADRAFT_103226</name>
</gene>
<evidence type="ECO:0000256" key="1">
    <source>
        <dbReference type="SAM" id="SignalP"/>
    </source>
</evidence>
<feature type="chain" id="PRO_5003123650" description="Secreted protein" evidence="1">
    <location>
        <begin position="17"/>
        <end position="216"/>
    </location>
</feature>